<sequence length="325" mass="36941">MFVIIDLCTLKTLKLEISNRNPYLVIVFFIFGFAVLKWGASSRRTASLISASSCTHFAFKVLFLLNYNIFIYLCLPAMRRGVGIQAIHKANQHQKQLNTVSEQITSEQIKKTNEQLQTFKSNLEEFAIKHKKDIIKNPEFRKHFQDMCSVIGVDPLASNKGFWSQMLGVGDFYYQLAVQIIDVCLRYRSTNGGLIEINTLTDHIRKMRGKAANEISKDDIEVSIAKLKVLGNGFNILKIESKKIVQSVPCELNKDHTDVLINAQHNDGYTSPSILASSLGWSEQRISSVLEVLLNEGMAWIDNQSIQHKGEVIYWFPSLWSSTFE</sequence>
<dbReference type="STRING" id="1054147.F4PS89"/>
<name>F4PS89_CACFS</name>
<dbReference type="Gene3D" id="1.10.10.10">
    <property type="entry name" value="Winged helix-like DNA-binding domain superfamily/Winged helix DNA-binding domain"/>
    <property type="match status" value="2"/>
</dbReference>
<dbReference type="InterPro" id="IPR036388">
    <property type="entry name" value="WH-like_DNA-bd_sf"/>
</dbReference>
<dbReference type="PANTHER" id="PTHR12806:SF0">
    <property type="entry name" value="VACUOLAR-SORTING PROTEIN SNF8"/>
    <property type="match status" value="1"/>
</dbReference>
<keyword evidence="6" id="KW-0967">Endosome</keyword>
<keyword evidence="11" id="KW-1185">Reference proteome</keyword>
<keyword evidence="5" id="KW-0963">Cytoplasm</keyword>
<feature type="transmembrane region" description="Helical" evidence="9">
    <location>
        <begin position="61"/>
        <end position="78"/>
    </location>
</feature>
<dbReference type="SUPFAM" id="SSF46785">
    <property type="entry name" value="Winged helix' DNA-binding domain"/>
    <property type="match status" value="2"/>
</dbReference>
<feature type="transmembrane region" description="Helical" evidence="9">
    <location>
        <begin position="23"/>
        <end position="40"/>
    </location>
</feature>
<proteinExistence type="inferred from homology"/>
<dbReference type="EMBL" id="GL883010">
    <property type="protein sequence ID" value="EGG21472.1"/>
    <property type="molecule type" value="Genomic_DNA"/>
</dbReference>
<keyword evidence="9" id="KW-1133">Transmembrane helix</keyword>
<evidence type="ECO:0000256" key="1">
    <source>
        <dbReference type="ARBA" id="ARBA00004481"/>
    </source>
</evidence>
<accession>F4PS89</accession>
<dbReference type="RefSeq" id="XP_004359322.1">
    <property type="nucleotide sequence ID" value="XM_004359265.1"/>
</dbReference>
<evidence type="ECO:0000256" key="7">
    <source>
        <dbReference type="ARBA" id="ARBA00022927"/>
    </source>
</evidence>
<evidence type="ECO:0000256" key="6">
    <source>
        <dbReference type="ARBA" id="ARBA00022753"/>
    </source>
</evidence>
<keyword evidence="7" id="KW-0653">Protein transport</keyword>
<evidence type="ECO:0000256" key="4">
    <source>
        <dbReference type="ARBA" id="ARBA00022448"/>
    </source>
</evidence>
<dbReference type="InterPro" id="IPR016689">
    <property type="entry name" value="ESCRT-2_cplx_Snf8"/>
</dbReference>
<evidence type="ECO:0000313" key="11">
    <source>
        <dbReference type="Proteomes" id="UP000007797"/>
    </source>
</evidence>
<comment type="subcellular location">
    <subcellularLocation>
        <location evidence="2">Cytoplasm</location>
    </subcellularLocation>
    <subcellularLocation>
        <location evidence="1">Endosome membrane</location>
        <topology evidence="1">Peripheral membrane protein</topology>
    </subcellularLocation>
</comment>
<dbReference type="InterPro" id="IPR040608">
    <property type="entry name" value="Snf8/Vps36"/>
</dbReference>
<dbReference type="GO" id="GO:0043328">
    <property type="term" value="P:protein transport to vacuole involved in ubiquitin-dependent protein catabolic process via the multivesicular body sorting pathway"/>
    <property type="evidence" value="ECO:0007669"/>
    <property type="project" value="TreeGrafter"/>
</dbReference>
<protein>
    <submittedName>
        <fullName evidence="10">EAP30 family protein</fullName>
    </submittedName>
</protein>
<keyword evidence="8 9" id="KW-0472">Membrane</keyword>
<keyword evidence="4" id="KW-0813">Transport</keyword>
<dbReference type="OMA" id="QIVEVCM"/>
<gene>
    <name evidence="10" type="primary">vps22</name>
    <name evidence="10" type="ORF">DFA_01358</name>
</gene>
<evidence type="ECO:0000256" key="2">
    <source>
        <dbReference type="ARBA" id="ARBA00004496"/>
    </source>
</evidence>
<evidence type="ECO:0000256" key="8">
    <source>
        <dbReference type="ARBA" id="ARBA00023136"/>
    </source>
</evidence>
<dbReference type="Pfam" id="PF04157">
    <property type="entry name" value="EAP30"/>
    <property type="match status" value="1"/>
</dbReference>
<dbReference type="FunFam" id="1.10.10.10:FF:000397">
    <property type="entry name" value="Vacuolar-sorting protein SNF8"/>
    <property type="match status" value="1"/>
</dbReference>
<dbReference type="GO" id="GO:0000814">
    <property type="term" value="C:ESCRT II complex"/>
    <property type="evidence" value="ECO:0007669"/>
    <property type="project" value="InterPro"/>
</dbReference>
<reference evidence="11" key="1">
    <citation type="journal article" date="2011" name="Genome Res.">
        <title>Phylogeny-wide analysis of social amoeba genomes highlights ancient origins for complex intercellular communication.</title>
        <authorList>
            <person name="Heidel A.J."/>
            <person name="Lawal H.M."/>
            <person name="Felder M."/>
            <person name="Schilde C."/>
            <person name="Helps N.R."/>
            <person name="Tunggal B."/>
            <person name="Rivero F."/>
            <person name="John U."/>
            <person name="Schleicher M."/>
            <person name="Eichinger L."/>
            <person name="Platzer M."/>
            <person name="Noegel A.A."/>
            <person name="Schaap P."/>
            <person name="Gloeckner G."/>
        </authorList>
    </citation>
    <scope>NUCLEOTIDE SEQUENCE [LARGE SCALE GENOMIC DNA]</scope>
    <source>
        <strain evidence="11">SH3</strain>
    </source>
</reference>
<dbReference type="GeneID" id="14872799"/>
<dbReference type="FunFam" id="1.10.10.10:FF:000085">
    <property type="entry name" value="Vacuolar-sorting protein SNF8"/>
    <property type="match status" value="1"/>
</dbReference>
<evidence type="ECO:0000256" key="9">
    <source>
        <dbReference type="SAM" id="Phobius"/>
    </source>
</evidence>
<comment type="similarity">
    <text evidence="3">Belongs to the SNF8 family.</text>
</comment>
<organism evidence="10 11">
    <name type="scientific">Cavenderia fasciculata</name>
    <name type="common">Slime mold</name>
    <name type="synonym">Dictyostelium fasciculatum</name>
    <dbReference type="NCBI Taxonomy" id="261658"/>
    <lineage>
        <taxon>Eukaryota</taxon>
        <taxon>Amoebozoa</taxon>
        <taxon>Evosea</taxon>
        <taxon>Eumycetozoa</taxon>
        <taxon>Dictyostelia</taxon>
        <taxon>Acytosteliales</taxon>
        <taxon>Cavenderiaceae</taxon>
        <taxon>Cavenderia</taxon>
    </lineage>
</organism>
<evidence type="ECO:0000256" key="3">
    <source>
        <dbReference type="ARBA" id="ARBA00009834"/>
    </source>
</evidence>
<dbReference type="InterPro" id="IPR036390">
    <property type="entry name" value="WH_DNA-bd_sf"/>
</dbReference>
<evidence type="ECO:0000313" key="10">
    <source>
        <dbReference type="EMBL" id="EGG21472.1"/>
    </source>
</evidence>
<dbReference type="OrthoDB" id="283883at2759"/>
<dbReference type="Gene3D" id="6.10.140.180">
    <property type="match status" value="1"/>
</dbReference>
<keyword evidence="9" id="KW-0812">Transmembrane</keyword>
<dbReference type="KEGG" id="dfa:DFA_01358"/>
<dbReference type="PANTHER" id="PTHR12806">
    <property type="entry name" value="EAP30 SUBUNIT OF ELL COMPLEX"/>
    <property type="match status" value="1"/>
</dbReference>
<dbReference type="AlphaFoldDB" id="F4PS89"/>
<evidence type="ECO:0000256" key="5">
    <source>
        <dbReference type="ARBA" id="ARBA00022490"/>
    </source>
</evidence>
<dbReference type="Proteomes" id="UP000007797">
    <property type="component" value="Unassembled WGS sequence"/>
</dbReference>